<feature type="domain" description="CBS" evidence="3">
    <location>
        <begin position="77"/>
        <end position="134"/>
    </location>
</feature>
<evidence type="ECO:0000256" key="2">
    <source>
        <dbReference type="PROSITE-ProRule" id="PRU00703"/>
    </source>
</evidence>
<dbReference type="PANTHER" id="PTHR43080">
    <property type="entry name" value="CBS DOMAIN-CONTAINING PROTEIN CBSX3, MITOCHONDRIAL"/>
    <property type="match status" value="1"/>
</dbReference>
<gene>
    <name evidence="4" type="ORF">E6O51_05110</name>
</gene>
<evidence type="ECO:0000313" key="5">
    <source>
        <dbReference type="Proteomes" id="UP000307956"/>
    </source>
</evidence>
<comment type="caution">
    <text evidence="4">The sequence shown here is derived from an EMBL/GenBank/DDBJ whole genome shotgun (WGS) entry which is preliminary data.</text>
</comment>
<dbReference type="EMBL" id="SSOD01000003">
    <property type="protein sequence ID" value="THF63438.1"/>
    <property type="molecule type" value="Genomic_DNA"/>
</dbReference>
<proteinExistence type="predicted"/>
<dbReference type="InterPro" id="IPR051257">
    <property type="entry name" value="Diverse_CBS-Domain"/>
</dbReference>
<protein>
    <submittedName>
        <fullName evidence="4">CBS domain-containing protein</fullName>
    </submittedName>
</protein>
<dbReference type="RefSeq" id="WP_136383889.1">
    <property type="nucleotide sequence ID" value="NZ_SSOD01000003.1"/>
</dbReference>
<keyword evidence="1 2" id="KW-0129">CBS domain</keyword>
<dbReference type="Gene3D" id="3.10.580.10">
    <property type="entry name" value="CBS-domain"/>
    <property type="match status" value="1"/>
</dbReference>
<dbReference type="Pfam" id="PF00571">
    <property type="entry name" value="CBS"/>
    <property type="match status" value="2"/>
</dbReference>
<dbReference type="AlphaFoldDB" id="A0A4S4AU68"/>
<dbReference type="SUPFAM" id="SSF54631">
    <property type="entry name" value="CBS-domain pair"/>
    <property type="match status" value="1"/>
</dbReference>
<reference evidence="4 5" key="1">
    <citation type="submission" date="2019-04" db="EMBL/GenBank/DDBJ databases">
        <title>Azoarcus rhizosphaerae sp. nov. isolated from rhizosphere of Ficus religiosa.</title>
        <authorList>
            <person name="Lin S.-Y."/>
            <person name="Hameed A."/>
            <person name="Hsu Y.-H."/>
            <person name="Young C.-C."/>
        </authorList>
    </citation>
    <scope>NUCLEOTIDE SEQUENCE [LARGE SCALE GENOMIC DNA]</scope>
    <source>
        <strain evidence="4 5">CC-YHH848</strain>
    </source>
</reference>
<dbReference type="PROSITE" id="PS51371">
    <property type="entry name" value="CBS"/>
    <property type="match status" value="2"/>
</dbReference>
<dbReference type="Proteomes" id="UP000307956">
    <property type="component" value="Unassembled WGS sequence"/>
</dbReference>
<organism evidence="4 5">
    <name type="scientific">Pseudothauera rhizosphaerae</name>
    <dbReference type="NCBI Taxonomy" id="2565932"/>
    <lineage>
        <taxon>Bacteria</taxon>
        <taxon>Pseudomonadati</taxon>
        <taxon>Pseudomonadota</taxon>
        <taxon>Betaproteobacteria</taxon>
        <taxon>Rhodocyclales</taxon>
        <taxon>Zoogloeaceae</taxon>
        <taxon>Pseudothauera</taxon>
    </lineage>
</organism>
<dbReference type="InterPro" id="IPR046342">
    <property type="entry name" value="CBS_dom_sf"/>
</dbReference>
<keyword evidence="5" id="KW-1185">Reference proteome</keyword>
<dbReference type="InterPro" id="IPR000644">
    <property type="entry name" value="CBS_dom"/>
</dbReference>
<dbReference type="PANTHER" id="PTHR43080:SF2">
    <property type="entry name" value="CBS DOMAIN-CONTAINING PROTEIN"/>
    <property type="match status" value="1"/>
</dbReference>
<accession>A0A4S4AU68</accession>
<feature type="domain" description="CBS" evidence="3">
    <location>
        <begin position="9"/>
        <end position="68"/>
    </location>
</feature>
<name>A0A4S4AU68_9RHOO</name>
<dbReference type="OrthoDB" id="9807125at2"/>
<evidence type="ECO:0000256" key="1">
    <source>
        <dbReference type="ARBA" id="ARBA00023122"/>
    </source>
</evidence>
<sequence>MPARKISEVVRGQPILTARGTISVREASRLMTERRVGSIMIVAGDGRLAGIFTERDALARVLADGLDPDRTPIEDVMTRDPLALTPSQPLGHALHLMHDNGFRHVPVVEDGRPVGMISARDALGLEMVAFEAELEQRETITELL</sequence>
<dbReference type="SMART" id="SM00116">
    <property type="entry name" value="CBS"/>
    <property type="match status" value="2"/>
</dbReference>
<evidence type="ECO:0000259" key="3">
    <source>
        <dbReference type="PROSITE" id="PS51371"/>
    </source>
</evidence>
<evidence type="ECO:0000313" key="4">
    <source>
        <dbReference type="EMBL" id="THF63438.1"/>
    </source>
</evidence>